<reference evidence="12" key="1">
    <citation type="submission" date="2022-10" db="EMBL/GenBank/DDBJ databases">
        <authorList>
            <person name="Chen Y."/>
            <person name="Dougan E. K."/>
            <person name="Chan C."/>
            <person name="Rhodes N."/>
            <person name="Thang M."/>
        </authorList>
    </citation>
    <scope>NUCLEOTIDE SEQUENCE</scope>
</reference>
<dbReference type="PANTHER" id="PTHR45788:SF4">
    <property type="entry name" value="TRICARBOXYLATE TRANSPORT PROTEIN, MITOCHONDRIAL"/>
    <property type="match status" value="1"/>
</dbReference>
<evidence type="ECO:0000256" key="10">
    <source>
        <dbReference type="RuleBase" id="RU000488"/>
    </source>
</evidence>
<dbReference type="EMBL" id="CAMXCT030002903">
    <property type="protein sequence ID" value="CAL4788572.1"/>
    <property type="molecule type" value="Genomic_DNA"/>
</dbReference>
<keyword evidence="3 10" id="KW-0813">Transport</keyword>
<evidence type="ECO:0000256" key="11">
    <source>
        <dbReference type="SAM" id="Phobius"/>
    </source>
</evidence>
<keyword evidence="7" id="KW-0496">Mitochondrion</keyword>
<dbReference type="OrthoDB" id="44467at2759"/>
<name>A0A9P1D1F7_9DINO</name>
<comment type="subcellular location">
    <subcellularLocation>
        <location evidence="1">Mitochondrion membrane</location>
        <topology evidence="1">Multi-pass membrane protein</topology>
    </subcellularLocation>
</comment>
<dbReference type="InterPro" id="IPR023395">
    <property type="entry name" value="MCP_dom_sf"/>
</dbReference>
<evidence type="ECO:0000256" key="8">
    <source>
        <dbReference type="ARBA" id="ARBA00023136"/>
    </source>
</evidence>
<dbReference type="GO" id="GO:0031966">
    <property type="term" value="C:mitochondrial membrane"/>
    <property type="evidence" value="ECO:0007669"/>
    <property type="project" value="UniProtKB-SubCell"/>
</dbReference>
<dbReference type="Pfam" id="PF00153">
    <property type="entry name" value="Mito_carr"/>
    <property type="match status" value="2"/>
</dbReference>
<protein>
    <submittedName>
        <fullName evidence="14">Mitochondrial carrier protein</fullName>
    </submittedName>
</protein>
<dbReference type="InterPro" id="IPR049563">
    <property type="entry name" value="TXTP-like"/>
</dbReference>
<comment type="similarity">
    <text evidence="2 10">Belongs to the mitochondrial carrier (TC 2.A.29) family.</text>
</comment>
<proteinExistence type="inferred from homology"/>
<dbReference type="PROSITE" id="PS50920">
    <property type="entry name" value="SOLCAR"/>
    <property type="match status" value="2"/>
</dbReference>
<evidence type="ECO:0000313" key="15">
    <source>
        <dbReference type="Proteomes" id="UP001152797"/>
    </source>
</evidence>
<keyword evidence="4 9" id="KW-0812">Transmembrane</keyword>
<evidence type="ECO:0000256" key="4">
    <source>
        <dbReference type="ARBA" id="ARBA00022692"/>
    </source>
</evidence>
<organism evidence="12">
    <name type="scientific">Cladocopium goreaui</name>
    <dbReference type="NCBI Taxonomy" id="2562237"/>
    <lineage>
        <taxon>Eukaryota</taxon>
        <taxon>Sar</taxon>
        <taxon>Alveolata</taxon>
        <taxon>Dinophyceae</taxon>
        <taxon>Suessiales</taxon>
        <taxon>Symbiodiniaceae</taxon>
        <taxon>Cladocopium</taxon>
    </lineage>
</organism>
<gene>
    <name evidence="12" type="ORF">C1SCF055_LOCUS27317</name>
</gene>
<dbReference type="PANTHER" id="PTHR45788">
    <property type="entry name" value="SUCCINATE/FUMARATE MITOCHONDRIAL TRANSPORTER-RELATED"/>
    <property type="match status" value="1"/>
</dbReference>
<keyword evidence="8 9" id="KW-0472">Membrane</keyword>
<evidence type="ECO:0000313" key="14">
    <source>
        <dbReference type="EMBL" id="CAL4788572.1"/>
    </source>
</evidence>
<evidence type="ECO:0000256" key="1">
    <source>
        <dbReference type="ARBA" id="ARBA00004225"/>
    </source>
</evidence>
<keyword evidence="6 11" id="KW-1133">Transmembrane helix</keyword>
<dbReference type="SUPFAM" id="SSF103506">
    <property type="entry name" value="Mitochondrial carrier"/>
    <property type="match status" value="1"/>
</dbReference>
<sequence>MTHSLSEGENALVGITAGIADITCIQWAYYLKNARQQRLPLTLNPRILYRGYVANCANVAAGTSFQFATAGALNKLVLRGAQRELTDVEKVGTGFLAGFASGVVASPAELVMTQQQLKGGSVLQNVTNLLPTGPSTVFKGFFPTCIREGLFTAAYLGVAPVLRTHLSSAFPGTNEELHRVLAATAGAACSGILSHPFDTAKTCMQGDIERKTYGSFLQTCKEIHSSGGYGSFYRGLEFRFLRQVWQVWVLDLLRVKLSPVLFPYRFKADTSLSLELNVA</sequence>
<dbReference type="Gene3D" id="1.50.40.10">
    <property type="entry name" value="Mitochondrial carrier domain"/>
    <property type="match status" value="1"/>
</dbReference>
<reference evidence="13" key="2">
    <citation type="submission" date="2024-04" db="EMBL/GenBank/DDBJ databases">
        <authorList>
            <person name="Chen Y."/>
            <person name="Shah S."/>
            <person name="Dougan E. K."/>
            <person name="Thang M."/>
            <person name="Chan C."/>
        </authorList>
    </citation>
    <scope>NUCLEOTIDE SEQUENCE [LARGE SCALE GENOMIC DNA]</scope>
</reference>
<evidence type="ECO:0000256" key="5">
    <source>
        <dbReference type="ARBA" id="ARBA00022737"/>
    </source>
</evidence>
<dbReference type="GO" id="GO:0006843">
    <property type="term" value="P:mitochondrial citrate transmembrane transport"/>
    <property type="evidence" value="ECO:0007669"/>
    <property type="project" value="TreeGrafter"/>
</dbReference>
<feature type="repeat" description="Solcar" evidence="9">
    <location>
        <begin position="85"/>
        <end position="165"/>
    </location>
</feature>
<dbReference type="GO" id="GO:0071913">
    <property type="term" value="F:citrate secondary active transmembrane transporter activity"/>
    <property type="evidence" value="ECO:0007669"/>
    <property type="project" value="TreeGrafter"/>
</dbReference>
<evidence type="ECO:0000256" key="9">
    <source>
        <dbReference type="PROSITE-ProRule" id="PRU00282"/>
    </source>
</evidence>
<keyword evidence="5" id="KW-0677">Repeat</keyword>
<evidence type="ECO:0000313" key="12">
    <source>
        <dbReference type="EMBL" id="CAI4001260.1"/>
    </source>
</evidence>
<evidence type="ECO:0000256" key="3">
    <source>
        <dbReference type="ARBA" id="ARBA00022448"/>
    </source>
</evidence>
<evidence type="ECO:0000256" key="2">
    <source>
        <dbReference type="ARBA" id="ARBA00006375"/>
    </source>
</evidence>
<accession>A0A9P1D1F7</accession>
<evidence type="ECO:0000256" key="6">
    <source>
        <dbReference type="ARBA" id="ARBA00022989"/>
    </source>
</evidence>
<feature type="repeat" description="Solcar" evidence="9">
    <location>
        <begin position="174"/>
        <end position="260"/>
    </location>
</feature>
<feature type="transmembrane region" description="Helical" evidence="11">
    <location>
        <begin position="12"/>
        <end position="31"/>
    </location>
</feature>
<evidence type="ECO:0000313" key="13">
    <source>
        <dbReference type="EMBL" id="CAL1154635.1"/>
    </source>
</evidence>
<dbReference type="Proteomes" id="UP001152797">
    <property type="component" value="Unassembled WGS sequence"/>
</dbReference>
<keyword evidence="15" id="KW-1185">Reference proteome</keyword>
<dbReference type="EMBL" id="CAMXCT020002903">
    <property type="protein sequence ID" value="CAL1154635.1"/>
    <property type="molecule type" value="Genomic_DNA"/>
</dbReference>
<comment type="caution">
    <text evidence="12">The sequence shown here is derived from an EMBL/GenBank/DDBJ whole genome shotgun (WGS) entry which is preliminary data.</text>
</comment>
<dbReference type="EMBL" id="CAMXCT010002903">
    <property type="protein sequence ID" value="CAI4001260.1"/>
    <property type="molecule type" value="Genomic_DNA"/>
</dbReference>
<evidence type="ECO:0000256" key="7">
    <source>
        <dbReference type="ARBA" id="ARBA00023128"/>
    </source>
</evidence>
<dbReference type="AlphaFoldDB" id="A0A9P1D1F7"/>
<dbReference type="InterPro" id="IPR018108">
    <property type="entry name" value="MCP_transmembrane"/>
</dbReference>